<organism evidence="1 2">
    <name type="scientific">Pleurotus cornucopiae</name>
    <name type="common">Cornucopia mushroom</name>
    <dbReference type="NCBI Taxonomy" id="5321"/>
    <lineage>
        <taxon>Eukaryota</taxon>
        <taxon>Fungi</taxon>
        <taxon>Dikarya</taxon>
        <taxon>Basidiomycota</taxon>
        <taxon>Agaricomycotina</taxon>
        <taxon>Agaricomycetes</taxon>
        <taxon>Agaricomycetidae</taxon>
        <taxon>Agaricales</taxon>
        <taxon>Pleurotineae</taxon>
        <taxon>Pleurotaceae</taxon>
        <taxon>Pleurotus</taxon>
    </lineage>
</organism>
<comment type="caution">
    <text evidence="1">The sequence shown here is derived from an EMBL/GenBank/DDBJ whole genome shotgun (WGS) entry which is preliminary data.</text>
</comment>
<sequence>MPPTPSPPDWPIPTFTLRVEDVAHPGAIVFFQCIQPAVDLRGAVLNSFKWLYTPENVPTNVKSILLVLRSMPGVAHTFGSSTHKEIHFSLEHINNCASRAREEILGVLTHEVVHCYQYNAKGQCPGGLIEGVAGRAINPSSYWVRLQAGLGPPHWKRSPGDKWDAGYEATAYFLEWIEGRYGHGTIQELNESMKDVEYDERMFKAATGRRVAKLWRLYRADCEQ</sequence>
<keyword evidence="2" id="KW-1185">Reference proteome</keyword>
<proteinExistence type="predicted"/>
<name>A0ACB7IXJ2_PLECO</name>
<gene>
    <name evidence="1" type="ORF">CCMSSC00406_0002683</name>
</gene>
<evidence type="ECO:0000313" key="1">
    <source>
        <dbReference type="EMBL" id="KAG9222348.1"/>
    </source>
</evidence>
<dbReference type="Proteomes" id="UP000824881">
    <property type="component" value="Unassembled WGS sequence"/>
</dbReference>
<reference evidence="1 2" key="1">
    <citation type="journal article" date="2021" name="Appl. Environ. Microbiol.">
        <title>Genetic linkage and physical mapping for an oyster mushroom Pleurotus cornucopiae and QTL analysis for the trait cap color.</title>
        <authorList>
            <person name="Zhang Y."/>
            <person name="Gao W."/>
            <person name="Sonnenberg A."/>
            <person name="Chen Q."/>
            <person name="Zhang J."/>
            <person name="Huang C."/>
        </authorList>
    </citation>
    <scope>NUCLEOTIDE SEQUENCE [LARGE SCALE GENOMIC DNA]</scope>
    <source>
        <strain evidence="1">CCMSSC00406</strain>
    </source>
</reference>
<protein>
    <submittedName>
        <fullName evidence="1">Uncharacterized protein</fullName>
    </submittedName>
</protein>
<evidence type="ECO:0000313" key="2">
    <source>
        <dbReference type="Proteomes" id="UP000824881"/>
    </source>
</evidence>
<dbReference type="EMBL" id="WQMT02000005">
    <property type="protein sequence ID" value="KAG9222348.1"/>
    <property type="molecule type" value="Genomic_DNA"/>
</dbReference>
<accession>A0ACB7IXJ2</accession>